<organism evidence="5 6">
    <name type="scientific">Wuchereria bancrofti</name>
    <dbReference type="NCBI Taxonomy" id="6293"/>
    <lineage>
        <taxon>Eukaryota</taxon>
        <taxon>Metazoa</taxon>
        <taxon>Ecdysozoa</taxon>
        <taxon>Nematoda</taxon>
        <taxon>Chromadorea</taxon>
        <taxon>Rhabditida</taxon>
        <taxon>Spirurina</taxon>
        <taxon>Spiruromorpha</taxon>
        <taxon>Filarioidea</taxon>
        <taxon>Onchocercidae</taxon>
        <taxon>Wuchereria</taxon>
    </lineage>
</organism>
<keyword evidence="3" id="KW-0472">Membrane</keyword>
<feature type="compositionally biased region" description="Basic and acidic residues" evidence="2">
    <location>
        <begin position="78"/>
        <end position="103"/>
    </location>
</feature>
<evidence type="ECO:0000313" key="5">
    <source>
        <dbReference type="EMBL" id="VDM08626.1"/>
    </source>
</evidence>
<feature type="domain" description="Major facilitator superfamily (MFS) profile" evidence="4">
    <location>
        <begin position="1"/>
        <end position="66"/>
    </location>
</feature>
<dbReference type="GO" id="GO:0016020">
    <property type="term" value="C:membrane"/>
    <property type="evidence" value="ECO:0007669"/>
    <property type="project" value="UniProtKB-SubCell"/>
</dbReference>
<comment type="subcellular location">
    <subcellularLocation>
        <location evidence="1">Membrane</location>
        <topology evidence="1">Multi-pass membrane protein</topology>
    </subcellularLocation>
</comment>
<reference evidence="5 6" key="1">
    <citation type="submission" date="2018-11" db="EMBL/GenBank/DDBJ databases">
        <authorList>
            <consortium name="Pathogen Informatics"/>
        </authorList>
    </citation>
    <scope>NUCLEOTIDE SEQUENCE [LARGE SCALE GENOMIC DNA]</scope>
</reference>
<evidence type="ECO:0000256" key="3">
    <source>
        <dbReference type="SAM" id="Phobius"/>
    </source>
</evidence>
<keyword evidence="6" id="KW-1185">Reference proteome</keyword>
<evidence type="ECO:0000259" key="4">
    <source>
        <dbReference type="PROSITE" id="PS50850"/>
    </source>
</evidence>
<feature type="region of interest" description="Disordered" evidence="2">
    <location>
        <begin position="69"/>
        <end position="194"/>
    </location>
</feature>
<proteinExistence type="predicted"/>
<dbReference type="Gene3D" id="1.20.1250.20">
    <property type="entry name" value="MFS general substrate transporter like domains"/>
    <property type="match status" value="1"/>
</dbReference>
<feature type="compositionally biased region" description="Basic and acidic residues" evidence="2">
    <location>
        <begin position="112"/>
        <end position="194"/>
    </location>
</feature>
<protein>
    <recommendedName>
        <fullName evidence="4">Major facilitator superfamily (MFS) profile domain-containing protein</fullName>
    </recommendedName>
</protein>
<evidence type="ECO:0000256" key="2">
    <source>
        <dbReference type="SAM" id="MobiDB-lite"/>
    </source>
</evidence>
<dbReference type="AlphaFoldDB" id="A0A3P7DP51"/>
<accession>A0A3P7DP51</accession>
<dbReference type="GO" id="GO:0022857">
    <property type="term" value="F:transmembrane transporter activity"/>
    <property type="evidence" value="ECO:0007669"/>
    <property type="project" value="InterPro"/>
</dbReference>
<dbReference type="PROSITE" id="PS50850">
    <property type="entry name" value="MFS"/>
    <property type="match status" value="1"/>
</dbReference>
<dbReference type="EMBL" id="UYWW01000495">
    <property type="protein sequence ID" value="VDM08626.1"/>
    <property type="molecule type" value="Genomic_DNA"/>
</dbReference>
<gene>
    <name evidence="5" type="ORF">WBA_LOCUS2012</name>
</gene>
<dbReference type="InterPro" id="IPR020846">
    <property type="entry name" value="MFS_dom"/>
</dbReference>
<feature type="transmembrane region" description="Helical" evidence="3">
    <location>
        <begin position="42"/>
        <end position="61"/>
    </location>
</feature>
<keyword evidence="3" id="KW-1133">Transmembrane helix</keyword>
<dbReference type="InterPro" id="IPR036259">
    <property type="entry name" value="MFS_trans_sf"/>
</dbReference>
<feature type="non-terminal residue" evidence="5">
    <location>
        <position position="1"/>
    </location>
</feature>
<sequence>QPTELFPTPVRSAGIAFIQTFNRLGTIVSPLVFIPSKHWPPAPFLLMLITSATDFLLYFFLVPETRGKKLPDNMPGEEYAHESRTQSTDSTKDAKIEGEEGSTHKITSSALRQDKKKEAIKKGNKVEDNNGEEKESNNDDEKKMEEKGKRGEDGGDGEKKEEEKEGRKQQNNNEESKQEKSKTESSKNEERKGK</sequence>
<dbReference type="InParanoid" id="A0A3P7DP51"/>
<evidence type="ECO:0000313" key="6">
    <source>
        <dbReference type="Proteomes" id="UP000270924"/>
    </source>
</evidence>
<dbReference type="SUPFAM" id="SSF103473">
    <property type="entry name" value="MFS general substrate transporter"/>
    <property type="match status" value="1"/>
</dbReference>
<dbReference type="Proteomes" id="UP000270924">
    <property type="component" value="Unassembled WGS sequence"/>
</dbReference>
<dbReference type="OrthoDB" id="3936150at2759"/>
<keyword evidence="3" id="KW-0812">Transmembrane</keyword>
<name>A0A3P7DP51_WUCBA</name>
<evidence type="ECO:0000256" key="1">
    <source>
        <dbReference type="ARBA" id="ARBA00004141"/>
    </source>
</evidence>